<keyword evidence="9" id="KW-1278">Translocase</keyword>
<evidence type="ECO:0000256" key="12">
    <source>
        <dbReference type="ARBA" id="ARBA00023065"/>
    </source>
</evidence>
<dbReference type="GO" id="GO:0005391">
    <property type="term" value="F:P-type sodium:potassium-exchanging transporter activity"/>
    <property type="evidence" value="ECO:0007669"/>
    <property type="project" value="TreeGrafter"/>
</dbReference>
<dbReference type="InterPro" id="IPR006068">
    <property type="entry name" value="ATPase_P-typ_cation-transptr_C"/>
</dbReference>
<feature type="domain" description="Cation-transporting P-type ATPase C-terminal" evidence="15">
    <location>
        <begin position="423"/>
        <end position="595"/>
    </location>
</feature>
<dbReference type="SFLD" id="SFLDG00002">
    <property type="entry name" value="C1.7:_P-type_atpase_like"/>
    <property type="match status" value="1"/>
</dbReference>
<dbReference type="SUPFAM" id="SSF81665">
    <property type="entry name" value="Calcium ATPase, transmembrane domain M"/>
    <property type="match status" value="1"/>
</dbReference>
<feature type="transmembrane region" description="Helical" evidence="14">
    <location>
        <begin position="15"/>
        <end position="43"/>
    </location>
</feature>
<dbReference type="Pfam" id="PF00689">
    <property type="entry name" value="Cation_ATPase_C"/>
    <property type="match status" value="1"/>
</dbReference>
<keyword evidence="11" id="KW-0186">Copper</keyword>
<dbReference type="GO" id="GO:0005886">
    <property type="term" value="C:plasma membrane"/>
    <property type="evidence" value="ECO:0007669"/>
    <property type="project" value="TreeGrafter"/>
</dbReference>
<accession>A0A0W8EZS1</accession>
<dbReference type="InterPro" id="IPR023298">
    <property type="entry name" value="ATPase_P-typ_TM_dom_sf"/>
</dbReference>
<keyword evidence="12" id="KW-0406">Ion transport</keyword>
<dbReference type="GO" id="GO:1990573">
    <property type="term" value="P:potassium ion import across plasma membrane"/>
    <property type="evidence" value="ECO:0007669"/>
    <property type="project" value="TreeGrafter"/>
</dbReference>
<dbReference type="Pfam" id="PF00702">
    <property type="entry name" value="Hydrolase"/>
    <property type="match status" value="1"/>
</dbReference>
<dbReference type="EMBL" id="LNQE01001696">
    <property type="protein sequence ID" value="KUG14139.1"/>
    <property type="molecule type" value="Genomic_DNA"/>
</dbReference>
<dbReference type="NCBIfam" id="TIGR01494">
    <property type="entry name" value="ATPase_P-type"/>
    <property type="match status" value="1"/>
</dbReference>
<dbReference type="PANTHER" id="PTHR43294:SF20">
    <property type="entry name" value="P-TYPE ATPASE"/>
    <property type="match status" value="1"/>
</dbReference>
<keyword evidence="6" id="KW-0547">Nucleotide-binding</keyword>
<dbReference type="PRINTS" id="PR00119">
    <property type="entry name" value="CATATPASE"/>
</dbReference>
<name>A0A0W8EZS1_9ZZZZ</name>
<comment type="caution">
    <text evidence="16">The sequence shown here is derived from an EMBL/GenBank/DDBJ whole genome shotgun (WGS) entry which is preliminary data.</text>
</comment>
<protein>
    <recommendedName>
        <fullName evidence="2">P-type Cu(+) transporter</fullName>
        <ecNumber evidence="2">7.2.2.8</ecNumber>
    </recommendedName>
</protein>
<dbReference type="FunFam" id="3.40.50.1000:FF:000144">
    <property type="entry name" value="copper-transporting ATPase 1 isoform X2"/>
    <property type="match status" value="1"/>
</dbReference>
<evidence type="ECO:0000256" key="3">
    <source>
        <dbReference type="ARBA" id="ARBA00022448"/>
    </source>
</evidence>
<dbReference type="InterPro" id="IPR050510">
    <property type="entry name" value="Cation_transp_ATPase_P-type"/>
</dbReference>
<dbReference type="EC" id="7.2.2.8" evidence="2"/>
<keyword evidence="10 14" id="KW-1133">Transmembrane helix</keyword>
<feature type="transmembrane region" description="Helical" evidence="14">
    <location>
        <begin position="506"/>
        <end position="527"/>
    </location>
</feature>
<dbReference type="GO" id="GO:0140581">
    <property type="term" value="F:P-type monovalent copper transporter activity"/>
    <property type="evidence" value="ECO:0007669"/>
    <property type="project" value="UniProtKB-EC"/>
</dbReference>
<evidence type="ECO:0000256" key="8">
    <source>
        <dbReference type="ARBA" id="ARBA00022840"/>
    </source>
</evidence>
<dbReference type="Gene3D" id="1.20.1110.10">
    <property type="entry name" value="Calcium-transporting ATPase, transmembrane domain"/>
    <property type="match status" value="2"/>
</dbReference>
<proteinExistence type="predicted"/>
<dbReference type="InterPro" id="IPR036412">
    <property type="entry name" value="HAD-like_sf"/>
</dbReference>
<dbReference type="SUPFAM" id="SSF56784">
    <property type="entry name" value="HAD-like"/>
    <property type="match status" value="1"/>
</dbReference>
<feature type="transmembrane region" description="Helical" evidence="14">
    <location>
        <begin position="574"/>
        <end position="592"/>
    </location>
</feature>
<reference evidence="16" key="1">
    <citation type="journal article" date="2015" name="Proc. Natl. Acad. Sci. U.S.A.">
        <title>Networks of energetic and metabolic interactions define dynamics in microbial communities.</title>
        <authorList>
            <person name="Embree M."/>
            <person name="Liu J.K."/>
            <person name="Al-Bassam M.M."/>
            <person name="Zengler K."/>
        </authorList>
    </citation>
    <scope>NUCLEOTIDE SEQUENCE</scope>
</reference>
<dbReference type="PRINTS" id="PR00120">
    <property type="entry name" value="HATPASE"/>
</dbReference>
<keyword evidence="3" id="KW-0813">Transport</keyword>
<evidence type="ECO:0000256" key="1">
    <source>
        <dbReference type="ARBA" id="ARBA00004127"/>
    </source>
</evidence>
<evidence type="ECO:0000256" key="10">
    <source>
        <dbReference type="ARBA" id="ARBA00022989"/>
    </source>
</evidence>
<evidence type="ECO:0000256" key="2">
    <source>
        <dbReference type="ARBA" id="ARBA00012517"/>
    </source>
</evidence>
<gene>
    <name evidence="16" type="ORF">ASZ90_016216</name>
</gene>
<feature type="transmembrane region" description="Helical" evidence="14">
    <location>
        <begin position="467"/>
        <end position="494"/>
    </location>
</feature>
<feature type="transmembrane region" description="Helical" evidence="14">
    <location>
        <begin position="399"/>
        <end position="419"/>
    </location>
</feature>
<keyword evidence="4 14" id="KW-0812">Transmembrane</keyword>
<dbReference type="SFLD" id="SFLDS00003">
    <property type="entry name" value="Haloacid_Dehalogenase"/>
    <property type="match status" value="1"/>
</dbReference>
<dbReference type="InterPro" id="IPR044492">
    <property type="entry name" value="P_typ_ATPase_HD_dom"/>
</dbReference>
<evidence type="ECO:0000256" key="7">
    <source>
        <dbReference type="ARBA" id="ARBA00022796"/>
    </source>
</evidence>
<dbReference type="AlphaFoldDB" id="A0A0W8EZS1"/>
<dbReference type="PANTHER" id="PTHR43294">
    <property type="entry name" value="SODIUM/POTASSIUM-TRANSPORTING ATPASE SUBUNIT ALPHA"/>
    <property type="match status" value="1"/>
</dbReference>
<dbReference type="Gene3D" id="3.40.1110.10">
    <property type="entry name" value="Calcium-transporting ATPase, cytoplasmic domain N"/>
    <property type="match status" value="2"/>
</dbReference>
<keyword evidence="13 14" id="KW-0472">Membrane</keyword>
<sequence length="606" mass="65923">MAVYGLTRGDWLHGFLAGITLAMAILPEEFPVVLTVFLALGAWRLSRQQVLTRQVPAIETLGAATVLCVDKTGTLTKNRMSVARLEARDQAFSCDPGQPDPLPEPFHELLEYAILSSKKDPFDPMEQALMQMGCDDLDGTEHLHRDWDLVVEYPLSPELLAMSNVWRSRTREEYIIAAKGAPEAIADLCHLGEEEIRVLSAQADRMAADGLRVIAVARARFGKEDLPDGQHDFSFSHLGLIGFADPVRPDAAGAIAECYSAGIRVIMITGDYPATAENIGRQIGLSSSVVVTGPDLDAAGDAGIARTINEATIFARVVPEQKLRIVDALKGNGEVVAMTGDGVNDAPALKAAHIGIAMGGRGTDVAREAASLVLLDDNFASIVSAVRMGRRIYDNLKKAMAYIISVHVPIAGMSLAPVLLGWPLILLPVHIVFLELIIDPACSIVFEAEEEEADIMQRPPRSSSDRLLDRGTISLALVQGFVVLAVVLAIYFAAVSRDLGEPATRTLTFVTIVIANIALICTNRSWTQSIVMTLRRPNTAFWWVIGGTLFFLAAVITLPPLQNIFQFAPVPPEFILVSLLAGALSVAWFEFYKILRKRHFRYPEPG</sequence>
<dbReference type="InterPro" id="IPR023214">
    <property type="entry name" value="HAD_sf"/>
</dbReference>
<keyword evidence="5" id="KW-0479">Metal-binding</keyword>
<dbReference type="InterPro" id="IPR001757">
    <property type="entry name" value="P_typ_ATPase"/>
</dbReference>
<dbReference type="SFLD" id="SFLDF00027">
    <property type="entry name" value="p-type_atpase"/>
    <property type="match status" value="1"/>
</dbReference>
<keyword evidence="7" id="KW-0187">Copper transport</keyword>
<dbReference type="InterPro" id="IPR023299">
    <property type="entry name" value="ATPase_P-typ_cyto_dom_N"/>
</dbReference>
<evidence type="ECO:0000256" key="11">
    <source>
        <dbReference type="ARBA" id="ARBA00023008"/>
    </source>
</evidence>
<comment type="subcellular location">
    <subcellularLocation>
        <location evidence="1">Endomembrane system</location>
        <topology evidence="1">Multi-pass membrane protein</topology>
    </subcellularLocation>
</comment>
<evidence type="ECO:0000313" key="16">
    <source>
        <dbReference type="EMBL" id="KUG14139.1"/>
    </source>
</evidence>
<evidence type="ECO:0000259" key="15">
    <source>
        <dbReference type="Pfam" id="PF00689"/>
    </source>
</evidence>
<dbReference type="GO" id="GO:0046872">
    <property type="term" value="F:metal ion binding"/>
    <property type="evidence" value="ECO:0007669"/>
    <property type="project" value="UniProtKB-KW"/>
</dbReference>
<dbReference type="GO" id="GO:0006883">
    <property type="term" value="P:intracellular sodium ion homeostasis"/>
    <property type="evidence" value="ECO:0007669"/>
    <property type="project" value="TreeGrafter"/>
</dbReference>
<dbReference type="Gene3D" id="3.40.50.1000">
    <property type="entry name" value="HAD superfamily/HAD-like"/>
    <property type="match status" value="2"/>
</dbReference>
<dbReference type="GO" id="GO:0030007">
    <property type="term" value="P:intracellular potassium ion homeostasis"/>
    <property type="evidence" value="ECO:0007669"/>
    <property type="project" value="TreeGrafter"/>
</dbReference>
<keyword evidence="8" id="KW-0067">ATP-binding</keyword>
<evidence type="ECO:0000256" key="6">
    <source>
        <dbReference type="ARBA" id="ARBA00022741"/>
    </source>
</evidence>
<feature type="transmembrane region" description="Helical" evidence="14">
    <location>
        <begin position="539"/>
        <end position="562"/>
    </location>
</feature>
<organism evidence="16">
    <name type="scientific">hydrocarbon metagenome</name>
    <dbReference type="NCBI Taxonomy" id="938273"/>
    <lineage>
        <taxon>unclassified sequences</taxon>
        <taxon>metagenomes</taxon>
        <taxon>ecological metagenomes</taxon>
    </lineage>
</organism>
<dbReference type="GO" id="GO:1902600">
    <property type="term" value="P:proton transmembrane transport"/>
    <property type="evidence" value="ECO:0007669"/>
    <property type="project" value="TreeGrafter"/>
</dbReference>
<evidence type="ECO:0000256" key="9">
    <source>
        <dbReference type="ARBA" id="ARBA00022967"/>
    </source>
</evidence>
<evidence type="ECO:0000256" key="13">
    <source>
        <dbReference type="ARBA" id="ARBA00023136"/>
    </source>
</evidence>
<dbReference type="GO" id="GO:0012505">
    <property type="term" value="C:endomembrane system"/>
    <property type="evidence" value="ECO:0007669"/>
    <property type="project" value="UniProtKB-SubCell"/>
</dbReference>
<dbReference type="GO" id="GO:0016887">
    <property type="term" value="F:ATP hydrolysis activity"/>
    <property type="evidence" value="ECO:0007669"/>
    <property type="project" value="InterPro"/>
</dbReference>
<dbReference type="GO" id="GO:0036376">
    <property type="term" value="P:sodium ion export across plasma membrane"/>
    <property type="evidence" value="ECO:0007669"/>
    <property type="project" value="TreeGrafter"/>
</dbReference>
<evidence type="ECO:0000256" key="5">
    <source>
        <dbReference type="ARBA" id="ARBA00022723"/>
    </source>
</evidence>
<evidence type="ECO:0000256" key="4">
    <source>
        <dbReference type="ARBA" id="ARBA00022692"/>
    </source>
</evidence>
<dbReference type="InterPro" id="IPR018303">
    <property type="entry name" value="ATPase_P-typ_P_site"/>
</dbReference>
<dbReference type="PROSITE" id="PS00154">
    <property type="entry name" value="ATPASE_E1_E2"/>
    <property type="match status" value="1"/>
</dbReference>
<evidence type="ECO:0000256" key="14">
    <source>
        <dbReference type="SAM" id="Phobius"/>
    </source>
</evidence>
<dbReference type="GO" id="GO:0005524">
    <property type="term" value="F:ATP binding"/>
    <property type="evidence" value="ECO:0007669"/>
    <property type="project" value="UniProtKB-KW"/>
</dbReference>
<feature type="transmembrane region" description="Helical" evidence="14">
    <location>
        <begin position="425"/>
        <end position="446"/>
    </location>
</feature>